<evidence type="ECO:0000256" key="1">
    <source>
        <dbReference type="SAM" id="Coils"/>
    </source>
</evidence>
<comment type="caution">
    <text evidence="2">The sequence shown here is derived from an EMBL/GenBank/DDBJ whole genome shotgun (WGS) entry which is preliminary data.</text>
</comment>
<evidence type="ECO:0000313" key="2">
    <source>
        <dbReference type="EMBL" id="RKO61821.1"/>
    </source>
</evidence>
<accession>A0A420VDT9</accession>
<name>A0A420VDT9_9BACI</name>
<feature type="coiled-coil region" evidence="1">
    <location>
        <begin position="71"/>
        <end position="102"/>
    </location>
</feature>
<gene>
    <name evidence="2" type="ORF">Cdeb_01316</name>
</gene>
<dbReference type="Proteomes" id="UP000286235">
    <property type="component" value="Unassembled WGS sequence"/>
</dbReference>
<keyword evidence="1" id="KW-0175">Coiled coil</keyword>
<dbReference type="RefSeq" id="WP_120669269.1">
    <property type="nucleotide sequence ID" value="NZ_AZRV01000035.1"/>
</dbReference>
<dbReference type="AlphaFoldDB" id="A0A420VDT9"/>
<reference evidence="2 3" key="1">
    <citation type="submission" date="2013-12" db="EMBL/GenBank/DDBJ databases">
        <title>Genome and proteome characterization of Caldibacillus debilis GB1 derived from a cellulolytic aero-tolerant co-culture.</title>
        <authorList>
            <person name="Wushke S.T."/>
            <person name="Zhang X."/>
            <person name="Fristensky B."/>
            <person name="Wilkins J.A."/>
            <person name="Levin D.B."/>
            <person name="Sparling R."/>
        </authorList>
    </citation>
    <scope>NUCLEOTIDE SEQUENCE [LARGE SCALE GENOMIC DNA]</scope>
    <source>
        <strain evidence="2 3">GB1</strain>
    </source>
</reference>
<keyword evidence="3" id="KW-1185">Reference proteome</keyword>
<organism evidence="2 3">
    <name type="scientific">Caldibacillus debilis GB1</name>
    <dbReference type="NCBI Taxonomy" id="1339248"/>
    <lineage>
        <taxon>Bacteria</taxon>
        <taxon>Bacillati</taxon>
        <taxon>Bacillota</taxon>
        <taxon>Bacilli</taxon>
        <taxon>Bacillales</taxon>
        <taxon>Bacillaceae</taxon>
        <taxon>Caldibacillus</taxon>
    </lineage>
</organism>
<protein>
    <submittedName>
        <fullName evidence="2">Uncharacterized protein</fullName>
    </submittedName>
</protein>
<evidence type="ECO:0000313" key="3">
    <source>
        <dbReference type="Proteomes" id="UP000286235"/>
    </source>
</evidence>
<dbReference type="EMBL" id="AZRV01000035">
    <property type="protein sequence ID" value="RKO61821.1"/>
    <property type="molecule type" value="Genomic_DNA"/>
</dbReference>
<sequence>MKVAEFVKDVKGKKVIFKVLVDDQTIVLDVNGVQGTAIVGKHPQHGWYYQSYSDELLKAIGIKASNVAITHESAEKAAEIIAQRKEEAKKEAELKREEEKQRIITGKQKIKVHFHDGEYLSGWEVVGVAADLLKELGLARYVSGWGMIVDSELVNRFGDEFTYQQAKEVADPRIKAKKEKEEAQKRILQAKFDEAKKTGKPVEINRWTEECSDPEEECDLDIVVEYAMPDGSVERLRHHTW</sequence>
<proteinExistence type="predicted"/>